<sequence>MKTLRGAGVVTAFTLFGDVKDEIDYEFVVWICYESAGTLGDLFRHHLVSSLPSRAEWILALSYVWGKVLMRKALKANMLTLEQPGALSQEFAAKIPATIQRTPHAYLQGRAVLALACRLALGAEGDWMTV</sequence>
<keyword evidence="3" id="KW-1185">Reference proteome</keyword>
<dbReference type="Proteomes" id="UP001244011">
    <property type="component" value="Unassembled WGS sequence"/>
</dbReference>
<comment type="caution">
    <text evidence="2">The sequence shown here is derived from an EMBL/GenBank/DDBJ whole genome shotgun (WGS) entry which is preliminary data.</text>
</comment>
<accession>A0AAJ0FAY0</accession>
<proteinExistence type="predicted"/>
<organism evidence="2 3">
    <name type="scientific">Phialemonium atrogriseum</name>
    <dbReference type="NCBI Taxonomy" id="1093897"/>
    <lineage>
        <taxon>Eukaryota</taxon>
        <taxon>Fungi</taxon>
        <taxon>Dikarya</taxon>
        <taxon>Ascomycota</taxon>
        <taxon>Pezizomycotina</taxon>
        <taxon>Sordariomycetes</taxon>
        <taxon>Sordariomycetidae</taxon>
        <taxon>Cephalothecales</taxon>
        <taxon>Cephalothecaceae</taxon>
        <taxon>Phialemonium</taxon>
    </lineage>
</organism>
<feature type="domain" description="GH16" evidence="1">
    <location>
        <begin position="1"/>
        <end position="28"/>
    </location>
</feature>
<protein>
    <recommendedName>
        <fullName evidence="1">GH16 domain-containing protein</fullName>
    </recommendedName>
</protein>
<dbReference type="GO" id="GO:0005975">
    <property type="term" value="P:carbohydrate metabolic process"/>
    <property type="evidence" value="ECO:0007669"/>
    <property type="project" value="InterPro"/>
</dbReference>
<dbReference type="RefSeq" id="XP_060278089.1">
    <property type="nucleotide sequence ID" value="XM_060432201.1"/>
</dbReference>
<evidence type="ECO:0000313" key="3">
    <source>
        <dbReference type="Proteomes" id="UP001244011"/>
    </source>
</evidence>
<dbReference type="Pfam" id="PF00722">
    <property type="entry name" value="Glyco_hydro_16"/>
    <property type="match status" value="1"/>
</dbReference>
<reference evidence="2" key="1">
    <citation type="submission" date="2023-06" db="EMBL/GenBank/DDBJ databases">
        <title>Genome-scale phylogeny and comparative genomics of the fungal order Sordariales.</title>
        <authorList>
            <consortium name="Lawrence Berkeley National Laboratory"/>
            <person name="Hensen N."/>
            <person name="Bonometti L."/>
            <person name="Westerberg I."/>
            <person name="Brannstrom I.O."/>
            <person name="Guillou S."/>
            <person name="Cros-Aarteil S."/>
            <person name="Calhoun S."/>
            <person name="Haridas S."/>
            <person name="Kuo A."/>
            <person name="Mondo S."/>
            <person name="Pangilinan J."/>
            <person name="Riley R."/>
            <person name="Labutti K."/>
            <person name="Andreopoulos B."/>
            <person name="Lipzen A."/>
            <person name="Chen C."/>
            <person name="Yanf M."/>
            <person name="Daum C."/>
            <person name="Ng V."/>
            <person name="Clum A."/>
            <person name="Steindorff A."/>
            <person name="Ohm R."/>
            <person name="Martin F."/>
            <person name="Silar P."/>
            <person name="Natvig D."/>
            <person name="Lalanne C."/>
            <person name="Gautier V."/>
            <person name="Ament-Velasquez S.L."/>
            <person name="Kruys A."/>
            <person name="Hutchinson M.I."/>
            <person name="Powell A.J."/>
            <person name="Barry K."/>
            <person name="Miller A.N."/>
            <person name="Grigoriev I.V."/>
            <person name="Debuchy R."/>
            <person name="Gladieux P."/>
            <person name="Thoren M.H."/>
            <person name="Johannesson H."/>
        </authorList>
    </citation>
    <scope>NUCLEOTIDE SEQUENCE</scope>
    <source>
        <strain evidence="2">8032-3</strain>
    </source>
</reference>
<evidence type="ECO:0000313" key="2">
    <source>
        <dbReference type="EMBL" id="KAK1761876.1"/>
    </source>
</evidence>
<dbReference type="GO" id="GO:0004553">
    <property type="term" value="F:hydrolase activity, hydrolyzing O-glycosyl compounds"/>
    <property type="evidence" value="ECO:0007669"/>
    <property type="project" value="InterPro"/>
</dbReference>
<dbReference type="EMBL" id="MU839048">
    <property type="protein sequence ID" value="KAK1761876.1"/>
    <property type="molecule type" value="Genomic_DNA"/>
</dbReference>
<dbReference type="AlphaFoldDB" id="A0AAJ0FAY0"/>
<name>A0AAJ0FAY0_9PEZI</name>
<evidence type="ECO:0000259" key="1">
    <source>
        <dbReference type="Pfam" id="PF00722"/>
    </source>
</evidence>
<gene>
    <name evidence="2" type="ORF">QBC33DRAFT_603692</name>
</gene>
<dbReference type="InterPro" id="IPR000757">
    <property type="entry name" value="Beta-glucanase-like"/>
</dbReference>
<dbReference type="GeneID" id="85315388"/>